<keyword evidence="1" id="KW-0732">Signal</keyword>
<dbReference type="InterPro" id="IPR036737">
    <property type="entry name" value="OmpA-like_sf"/>
</dbReference>
<dbReference type="Gene3D" id="1.25.40.10">
    <property type="entry name" value="Tetratricopeptide repeat domain"/>
    <property type="match status" value="1"/>
</dbReference>
<accession>A0A5C6VB00</accession>
<evidence type="ECO:0008006" key="4">
    <source>
        <dbReference type="Google" id="ProtNLM"/>
    </source>
</evidence>
<dbReference type="InterPro" id="IPR011990">
    <property type="entry name" value="TPR-like_helical_dom_sf"/>
</dbReference>
<name>A0A5C6VB00_9FLAO</name>
<organism evidence="2 3">
    <name type="scientific">Luteibaculum oceani</name>
    <dbReference type="NCBI Taxonomy" id="1294296"/>
    <lineage>
        <taxon>Bacteria</taxon>
        <taxon>Pseudomonadati</taxon>
        <taxon>Bacteroidota</taxon>
        <taxon>Flavobacteriia</taxon>
        <taxon>Flavobacteriales</taxon>
        <taxon>Luteibaculaceae</taxon>
        <taxon>Luteibaculum</taxon>
    </lineage>
</organism>
<keyword evidence="3" id="KW-1185">Reference proteome</keyword>
<comment type="caution">
    <text evidence="2">The sequence shown here is derived from an EMBL/GenBank/DDBJ whole genome shotgun (WGS) entry which is preliminary data.</text>
</comment>
<reference evidence="2 3" key="1">
    <citation type="submission" date="2019-08" db="EMBL/GenBank/DDBJ databases">
        <title>Genome of Luteibaculum oceani JCM 18817.</title>
        <authorList>
            <person name="Bowman J.P."/>
        </authorList>
    </citation>
    <scope>NUCLEOTIDE SEQUENCE [LARGE SCALE GENOMIC DNA]</scope>
    <source>
        <strain evidence="2 3">JCM 18817</strain>
    </source>
</reference>
<dbReference type="SMART" id="SM00028">
    <property type="entry name" value="TPR"/>
    <property type="match status" value="3"/>
</dbReference>
<sequence>MKIALSSKLSVLALAVVFTGCCCLGRMTRNADAVSYKVNPAPLEAHCDEIEVEVTAEFPPKYFDRKTTIDVTPMLVGENGATAKFESFSLQGEKVAGNNTVIPFKSGGSYTFKGKVPYKEGLDYSDLEMNITLKKGTKNKVLDPYQIAVGTITTPYLVQNDDRVLIAKDKFQRVTEHKQEATVNYAQNSSYVRPNELRDADIKELEAFVAEAAKNENITITGVEIQAYASPEGELRFNENLAEDRAESARKVVARILKRKKIDTKADNFFNNIAKGEDWLGFKAEMEKSKIEDKELILRILTMYDDLAKREQEIRNLSKTYTEVADKILPGLRRSQIDVNYKVQGKTDEEILSLAKSNPVDLNVEELLYAATLTSDNKEKLAFYTAAQNQFPADYRGFNNAGVIEFKMGNTAKAKNLFNEAKKVNASAEVHNNLGVIARLEGRKGDARKHFEAGLAAGKDVKYNTGILDIQECRYGSAVTNMAGENTFNAALAAHLDGKNDKAIEVLNAAGNKDAKSHYLYAVVYGDMGNEEKMVAHLKESISADASMKAKAAKDRAFYQYRNNSAFTSVVK</sequence>
<gene>
    <name evidence="2" type="ORF">FRX97_04390</name>
</gene>
<protein>
    <recommendedName>
        <fullName evidence="4">Tetratricopeptide repeat protein</fullName>
    </recommendedName>
</protein>
<dbReference type="EMBL" id="VORB01000003">
    <property type="protein sequence ID" value="TXC81761.1"/>
    <property type="molecule type" value="Genomic_DNA"/>
</dbReference>
<dbReference type="AlphaFoldDB" id="A0A5C6VB00"/>
<dbReference type="PROSITE" id="PS51257">
    <property type="entry name" value="PROKAR_LIPOPROTEIN"/>
    <property type="match status" value="1"/>
</dbReference>
<dbReference type="Proteomes" id="UP000321168">
    <property type="component" value="Unassembled WGS sequence"/>
</dbReference>
<feature type="chain" id="PRO_5023058319" description="Tetratricopeptide repeat protein" evidence="1">
    <location>
        <begin position="16"/>
        <end position="572"/>
    </location>
</feature>
<evidence type="ECO:0000313" key="3">
    <source>
        <dbReference type="Proteomes" id="UP000321168"/>
    </source>
</evidence>
<dbReference type="Pfam" id="PF13181">
    <property type="entry name" value="TPR_8"/>
    <property type="match status" value="1"/>
</dbReference>
<dbReference type="NCBIfam" id="NF047558">
    <property type="entry name" value="TPR_END_plus"/>
    <property type="match status" value="1"/>
</dbReference>
<proteinExistence type="predicted"/>
<dbReference type="RefSeq" id="WP_147013783.1">
    <property type="nucleotide sequence ID" value="NZ_VORB01000003.1"/>
</dbReference>
<dbReference type="SUPFAM" id="SSF48452">
    <property type="entry name" value="TPR-like"/>
    <property type="match status" value="1"/>
</dbReference>
<dbReference type="InterPro" id="IPR019734">
    <property type="entry name" value="TPR_rpt"/>
</dbReference>
<feature type="signal peptide" evidence="1">
    <location>
        <begin position="1"/>
        <end position="15"/>
    </location>
</feature>
<evidence type="ECO:0000313" key="2">
    <source>
        <dbReference type="EMBL" id="TXC81761.1"/>
    </source>
</evidence>
<evidence type="ECO:0000256" key="1">
    <source>
        <dbReference type="SAM" id="SignalP"/>
    </source>
</evidence>
<dbReference type="Gene3D" id="3.30.1330.60">
    <property type="entry name" value="OmpA-like domain"/>
    <property type="match status" value="1"/>
</dbReference>
<dbReference type="OrthoDB" id="1465834at2"/>